<name>A0AAT9GQC7_9CREN</name>
<dbReference type="SUPFAM" id="SSF81301">
    <property type="entry name" value="Nucleotidyltransferase"/>
    <property type="match status" value="1"/>
</dbReference>
<evidence type="ECO:0000259" key="1">
    <source>
        <dbReference type="Pfam" id="PF18765"/>
    </source>
</evidence>
<dbReference type="CDD" id="cd05403">
    <property type="entry name" value="NT_KNTase_like"/>
    <property type="match status" value="1"/>
</dbReference>
<dbReference type="Pfam" id="PF18765">
    <property type="entry name" value="Polbeta"/>
    <property type="match status" value="1"/>
</dbReference>
<dbReference type="PANTHER" id="PTHR43852:SF3">
    <property type="entry name" value="NUCLEOTIDYLTRANSFERASE"/>
    <property type="match status" value="1"/>
</dbReference>
<dbReference type="InterPro" id="IPR052930">
    <property type="entry name" value="TA_antitoxin_MntA"/>
</dbReference>
<evidence type="ECO:0000313" key="2">
    <source>
        <dbReference type="EMBL" id="BFH72997.1"/>
    </source>
</evidence>
<dbReference type="Gene3D" id="3.30.460.10">
    <property type="entry name" value="Beta Polymerase, domain 2"/>
    <property type="match status" value="1"/>
</dbReference>
<accession>A0AAT9GQC7</accession>
<organism evidence="2">
    <name type="scientific">Sulfurisphaera javensis</name>
    <dbReference type="NCBI Taxonomy" id="2049879"/>
    <lineage>
        <taxon>Archaea</taxon>
        <taxon>Thermoproteota</taxon>
        <taxon>Thermoprotei</taxon>
        <taxon>Sulfolobales</taxon>
        <taxon>Sulfolobaceae</taxon>
        <taxon>Sulfurisphaera</taxon>
    </lineage>
</organism>
<dbReference type="InterPro" id="IPR043519">
    <property type="entry name" value="NT_sf"/>
</dbReference>
<dbReference type="KEGG" id="sjv:SJAV_09410"/>
<dbReference type="RefSeq" id="WP_369611180.1">
    <property type="nucleotide sequence ID" value="NZ_AP031322.1"/>
</dbReference>
<reference evidence="2" key="1">
    <citation type="submission" date="2024-03" db="EMBL/GenBank/DDBJ databases">
        <title>Complete genome sequence of Sulfurisphaera javensis strain KD-1.</title>
        <authorList>
            <person name="Sakai H."/>
            <person name="Nur N."/>
            <person name="Suwanto A."/>
            <person name="Kurosawa N."/>
        </authorList>
    </citation>
    <scope>NUCLEOTIDE SEQUENCE</scope>
    <source>
        <strain evidence="2">KD-1</strain>
    </source>
</reference>
<dbReference type="PANTHER" id="PTHR43852">
    <property type="entry name" value="NUCLEOTIDYLTRANSFERASE"/>
    <property type="match status" value="1"/>
</dbReference>
<protein>
    <submittedName>
        <fullName evidence="2">Nucleotidyltransferase domain-containing protein</fullName>
    </submittedName>
</protein>
<dbReference type="AlphaFoldDB" id="A0AAT9GQC7"/>
<dbReference type="EMBL" id="AP031322">
    <property type="protein sequence ID" value="BFH72997.1"/>
    <property type="molecule type" value="Genomic_DNA"/>
</dbReference>
<proteinExistence type="predicted"/>
<sequence length="140" mass="16505">MDITVLDKLKQFPWSNYNVLYAVLFGSIAKKSKGRDVDIAVELEEYDVDTHLKLLADLQDFLNTELVDLVIITDETSCYLIHEIFNNTRLIYLRDDKAWFKMNNRINECEDFLIDAKKLNEIENAVKAVMKRWKEIDSIR</sequence>
<dbReference type="GeneID" id="92353870"/>
<feature type="domain" description="Polymerase beta nucleotidyltransferase" evidence="1">
    <location>
        <begin position="8"/>
        <end position="96"/>
    </location>
</feature>
<gene>
    <name evidence="2" type="ORF">SJAV_09410</name>
</gene>
<dbReference type="InterPro" id="IPR041633">
    <property type="entry name" value="Polbeta"/>
</dbReference>